<keyword evidence="5 9" id="KW-0274">FAD</keyword>
<evidence type="ECO:0000256" key="4">
    <source>
        <dbReference type="ARBA" id="ARBA00022630"/>
    </source>
</evidence>
<feature type="binding site" evidence="9">
    <location>
        <begin position="357"/>
        <end position="359"/>
    </location>
    <ligand>
        <name>FAD</name>
        <dbReference type="ChEBI" id="CHEBI:57692"/>
    </ligand>
</feature>
<evidence type="ECO:0000256" key="8">
    <source>
        <dbReference type="ARBA" id="ARBA00047776"/>
    </source>
</evidence>
<accession>A0A1H4IM68</accession>
<evidence type="ECO:0000256" key="6">
    <source>
        <dbReference type="ARBA" id="ARBA00022857"/>
    </source>
</evidence>
<dbReference type="RefSeq" id="WP_218026513.1">
    <property type="nucleotide sequence ID" value="NZ_FNTL01000002.1"/>
</dbReference>
<evidence type="ECO:0000256" key="7">
    <source>
        <dbReference type="ARBA" id="ARBA00023002"/>
    </source>
</evidence>
<comment type="cofactor">
    <cofactor evidence="1 9">
        <name>FAD</name>
        <dbReference type="ChEBI" id="CHEBI:57692"/>
    </cofactor>
</comment>
<gene>
    <name evidence="12" type="ORF">SAMN04490220_0245</name>
</gene>
<name>A0A1H4IM68_RHOJO</name>
<dbReference type="PANTHER" id="PTHR48467">
    <property type="entry name" value="GLUTAMATE SYNTHASE 1 [NADH], CHLOROPLASTIC-LIKE"/>
    <property type="match status" value="1"/>
</dbReference>
<evidence type="ECO:0000256" key="5">
    <source>
        <dbReference type="ARBA" id="ARBA00022827"/>
    </source>
</evidence>
<dbReference type="InterPro" id="IPR055275">
    <property type="entry name" value="Ferredox_Rdtase"/>
</dbReference>
<protein>
    <recommendedName>
        <fullName evidence="3">ferredoxin--NADP(+) reductase</fullName>
        <ecNumber evidence="3">1.18.1.2</ecNumber>
    </recommendedName>
</protein>
<evidence type="ECO:0000313" key="13">
    <source>
        <dbReference type="Proteomes" id="UP000183407"/>
    </source>
</evidence>
<feature type="binding site" evidence="10">
    <location>
        <position position="357"/>
    </location>
    <ligand>
        <name>NADP(+)</name>
        <dbReference type="ChEBI" id="CHEBI:58349"/>
    </ligand>
</feature>
<evidence type="ECO:0000256" key="3">
    <source>
        <dbReference type="ARBA" id="ARBA00013223"/>
    </source>
</evidence>
<dbReference type="PANTHER" id="PTHR48467:SF1">
    <property type="entry name" value="GLUTAMATE SYNTHASE 1 [NADH], CHLOROPLASTIC-LIKE"/>
    <property type="match status" value="1"/>
</dbReference>
<feature type="domain" description="FAD/NAD(P)-binding" evidence="11">
    <location>
        <begin position="6"/>
        <end position="166"/>
    </location>
</feature>
<reference evidence="13" key="1">
    <citation type="submission" date="2016-10" db="EMBL/GenBank/DDBJ databases">
        <authorList>
            <person name="Varghese N."/>
        </authorList>
    </citation>
    <scope>NUCLEOTIDE SEQUENCE [LARGE SCALE GENOMIC DNA]</scope>
    <source>
        <strain evidence="13">DSM 44719</strain>
    </source>
</reference>
<dbReference type="Gene3D" id="3.50.50.60">
    <property type="entry name" value="FAD/NAD(P)-binding domain"/>
    <property type="match status" value="1"/>
</dbReference>
<dbReference type="InterPro" id="IPR023753">
    <property type="entry name" value="FAD/NAD-binding_dom"/>
</dbReference>
<dbReference type="GO" id="GO:0004324">
    <property type="term" value="F:ferredoxin-NADP+ reductase activity"/>
    <property type="evidence" value="ECO:0007669"/>
    <property type="project" value="UniProtKB-EC"/>
</dbReference>
<evidence type="ECO:0000256" key="1">
    <source>
        <dbReference type="ARBA" id="ARBA00001974"/>
    </source>
</evidence>
<comment type="catalytic activity">
    <reaction evidence="8">
        <text>2 reduced [2Fe-2S]-[ferredoxin] + NADP(+) + H(+) = 2 oxidized [2Fe-2S]-[ferredoxin] + NADPH</text>
        <dbReference type="Rhea" id="RHEA:20125"/>
        <dbReference type="Rhea" id="RHEA-COMP:10000"/>
        <dbReference type="Rhea" id="RHEA-COMP:10001"/>
        <dbReference type="ChEBI" id="CHEBI:15378"/>
        <dbReference type="ChEBI" id="CHEBI:33737"/>
        <dbReference type="ChEBI" id="CHEBI:33738"/>
        <dbReference type="ChEBI" id="CHEBI:57783"/>
        <dbReference type="ChEBI" id="CHEBI:58349"/>
        <dbReference type="EC" id="1.18.1.2"/>
    </reaction>
</comment>
<dbReference type="Pfam" id="PF07992">
    <property type="entry name" value="Pyr_redox_2"/>
    <property type="match status" value="1"/>
</dbReference>
<feature type="binding site" evidence="10">
    <location>
        <position position="208"/>
    </location>
    <ligand>
        <name>NADP(+)</name>
        <dbReference type="ChEBI" id="CHEBI:58349"/>
    </ligand>
</feature>
<dbReference type="PRINTS" id="PR00419">
    <property type="entry name" value="ADXRDTASE"/>
</dbReference>
<dbReference type="InterPro" id="IPR036188">
    <property type="entry name" value="FAD/NAD-bd_sf"/>
</dbReference>
<dbReference type="PIRSF" id="PIRSF000362">
    <property type="entry name" value="FNR"/>
    <property type="match status" value="1"/>
</dbReference>
<feature type="binding site" evidence="9">
    <location>
        <position position="350"/>
    </location>
    <ligand>
        <name>FAD</name>
        <dbReference type="ChEBI" id="CHEBI:57692"/>
    </ligand>
</feature>
<evidence type="ECO:0000256" key="2">
    <source>
        <dbReference type="ARBA" id="ARBA00008312"/>
    </source>
</evidence>
<dbReference type="Gene3D" id="3.40.50.720">
    <property type="entry name" value="NAD(P)-binding Rossmann-like Domain"/>
    <property type="match status" value="1"/>
</dbReference>
<organism evidence="12 13">
    <name type="scientific">Rhodococcus jostii</name>
    <dbReference type="NCBI Taxonomy" id="132919"/>
    <lineage>
        <taxon>Bacteria</taxon>
        <taxon>Bacillati</taxon>
        <taxon>Actinomycetota</taxon>
        <taxon>Actinomycetes</taxon>
        <taxon>Mycobacteriales</taxon>
        <taxon>Nocardiaceae</taxon>
        <taxon>Rhodococcus</taxon>
    </lineage>
</organism>
<evidence type="ECO:0000256" key="10">
    <source>
        <dbReference type="PIRSR" id="PIRSR000362-2"/>
    </source>
</evidence>
<feature type="binding site" evidence="9">
    <location>
        <position position="45"/>
    </location>
    <ligand>
        <name>FAD</name>
        <dbReference type="ChEBI" id="CHEBI:57692"/>
    </ligand>
</feature>
<dbReference type="Proteomes" id="UP000183407">
    <property type="component" value="Unassembled WGS sequence"/>
</dbReference>
<sequence>MSVNLRVAVVGSGPSGIFTAQLLGESDRVDAQVDVFDRLPVPYGLVRYGVAPDHPKIKSIVGAFAEVLADPRVRFFGNVTVGNDISLAELRNYYDVVVFASGASQDRRLGIPGEHLSGVSSATEFVAWYSGHPDAGVERFSISGHTAVVVGGGNVALDVARLLNRTPDELRRTDMPEHVIEAIASSGIRDVRVLARRGPVHAKFTNKELIELGSLTDCAIVVDPVDLELNAEDQEGAANPLVSRRMAILKEYADRGSRGGERTLRLEFNTRPTELQGDNGHVRSVRLARGQGDDISTTDVATQFVVRSIGYRGCELVGLPFDEHRGVIPHREGRVIVDEEHLAGTYVTGWIKRGPSGVIGTNRLDANETVTAIVEDALTLPHARSEKSGVDPLELLRAREVAVVDWNGWLSIDQAEVELGRDLERARVKIHDRSEMLNAAISR</sequence>
<evidence type="ECO:0000256" key="9">
    <source>
        <dbReference type="PIRSR" id="PIRSR000362-1"/>
    </source>
</evidence>
<dbReference type="EMBL" id="FNTL01000002">
    <property type="protein sequence ID" value="SEB35169.1"/>
    <property type="molecule type" value="Genomic_DNA"/>
</dbReference>
<feature type="binding site" evidence="10">
    <location>
        <begin position="196"/>
        <end position="197"/>
    </location>
    <ligand>
        <name>NADP(+)</name>
        <dbReference type="ChEBI" id="CHEBI:58349"/>
    </ligand>
</feature>
<feature type="binding site" evidence="9">
    <location>
        <position position="81"/>
    </location>
    <ligand>
        <name>FAD</name>
        <dbReference type="ChEBI" id="CHEBI:57692"/>
    </ligand>
</feature>
<dbReference type="AlphaFoldDB" id="A0A1H4IM68"/>
<dbReference type="InterPro" id="IPR021163">
    <property type="entry name" value="Ferredox_Rdtase_adrenod"/>
</dbReference>
<comment type="similarity">
    <text evidence="2">Belongs to the ferredoxin--NADP reductase type 1 family.</text>
</comment>
<dbReference type="SUPFAM" id="SSF51971">
    <property type="entry name" value="Nucleotide-binding domain"/>
    <property type="match status" value="2"/>
</dbReference>
<dbReference type="EC" id="1.18.1.2" evidence="3"/>
<evidence type="ECO:0000259" key="11">
    <source>
        <dbReference type="Pfam" id="PF07992"/>
    </source>
</evidence>
<proteinExistence type="inferred from homology"/>
<keyword evidence="7" id="KW-0560">Oxidoreductase</keyword>
<feature type="binding site" evidence="9">
    <location>
        <position position="15"/>
    </location>
    <ligand>
        <name>FAD</name>
        <dbReference type="ChEBI" id="CHEBI:57692"/>
    </ligand>
</feature>
<evidence type="ECO:0000313" key="12">
    <source>
        <dbReference type="EMBL" id="SEB35169.1"/>
    </source>
</evidence>
<keyword evidence="6 10" id="KW-0521">NADP</keyword>
<keyword evidence="4" id="KW-0285">Flavoprotein</keyword>